<evidence type="ECO:0000313" key="2">
    <source>
        <dbReference type="Proteomes" id="UP001476247"/>
    </source>
</evidence>
<name>A0ABP9XTP1_9FUNG</name>
<reference evidence="1 2" key="1">
    <citation type="submission" date="2024-04" db="EMBL/GenBank/DDBJ databases">
        <title>genome sequences of Mucor flavus KT1a and Helicostylum pulchrum KT1b strains isolation_sourced from the surface of a dry-aged beef.</title>
        <authorList>
            <person name="Toyotome T."/>
            <person name="Hosono M."/>
            <person name="Torimaru M."/>
            <person name="Fukuda K."/>
            <person name="Mikami N."/>
        </authorList>
    </citation>
    <scope>NUCLEOTIDE SEQUENCE [LARGE SCALE GENOMIC DNA]</scope>
    <source>
        <strain evidence="1 2">KT1b</strain>
    </source>
</reference>
<dbReference type="PANTHER" id="PTHR34615">
    <property type="entry name" value="PX DOMAIN-CONTAINING PROTEIN"/>
    <property type="match status" value="1"/>
</dbReference>
<gene>
    <name evidence="1" type="ORF">HPULCUR_003541</name>
</gene>
<dbReference type="EMBL" id="BAABUJ010000009">
    <property type="protein sequence ID" value="GAA5798141.1"/>
    <property type="molecule type" value="Genomic_DNA"/>
</dbReference>
<sequence>MASEHLAMLYALEQYSNIVDEIEDEQRNNSLLARLEYNEAVHALHDRQTLDITSLEDNVCKMLFRFTYVELVAVSRELGFPQLVVFRGDSRQAFSLDRYLTLAIMLRRLAYPSRLVDLELLFNINYSTIGVVFNHMLELLYHNYGNGIRFNEKHLNRMNLIRFADATRRKGK</sequence>
<keyword evidence="2" id="KW-1185">Reference proteome</keyword>
<comment type="caution">
    <text evidence="1">The sequence shown here is derived from an EMBL/GenBank/DDBJ whole genome shotgun (WGS) entry which is preliminary data.</text>
</comment>
<dbReference type="PANTHER" id="PTHR34615:SF1">
    <property type="entry name" value="PX DOMAIN-CONTAINING PROTEIN"/>
    <property type="match status" value="1"/>
</dbReference>
<organism evidence="1 2">
    <name type="scientific">Helicostylum pulchrum</name>
    <dbReference type="NCBI Taxonomy" id="562976"/>
    <lineage>
        <taxon>Eukaryota</taxon>
        <taxon>Fungi</taxon>
        <taxon>Fungi incertae sedis</taxon>
        <taxon>Mucoromycota</taxon>
        <taxon>Mucoromycotina</taxon>
        <taxon>Mucoromycetes</taxon>
        <taxon>Mucorales</taxon>
        <taxon>Mucorineae</taxon>
        <taxon>Mucoraceae</taxon>
        <taxon>Helicostylum</taxon>
    </lineage>
</organism>
<dbReference type="Proteomes" id="UP001476247">
    <property type="component" value="Unassembled WGS sequence"/>
</dbReference>
<evidence type="ECO:0000313" key="1">
    <source>
        <dbReference type="EMBL" id="GAA5798141.1"/>
    </source>
</evidence>
<proteinExistence type="predicted"/>
<accession>A0ABP9XTP1</accession>
<protein>
    <submittedName>
        <fullName evidence="1">Uncharacterized protein</fullName>
    </submittedName>
</protein>